<accession>A0ABT1B7U8</accession>
<keyword evidence="2" id="KW-1185">Reference proteome</keyword>
<name>A0ABT1B7U8_9ENTR</name>
<gene>
    <name evidence="1" type="ORF">LOD26_09715</name>
</gene>
<evidence type="ECO:0000313" key="2">
    <source>
        <dbReference type="Proteomes" id="UP001139290"/>
    </source>
</evidence>
<dbReference type="InterPro" id="IPR025317">
    <property type="entry name" value="DUF4222"/>
</dbReference>
<dbReference type="Proteomes" id="UP001139290">
    <property type="component" value="Unassembled WGS sequence"/>
</dbReference>
<protein>
    <submittedName>
        <fullName evidence="1">DUF4222 domain-containing protein</fullName>
    </submittedName>
</protein>
<sequence length="89" mass="10334">MHTSQDLASAFMARLKNAMALKAPQEKPVAPVARNAELFPGEKFSNKRGRRVTVMRVSHLRVMYRYEGYQDISETSRREFDLKFKKVQS</sequence>
<reference evidence="1" key="1">
    <citation type="submission" date="2021-11" db="EMBL/GenBank/DDBJ databases">
        <title>Citrobacter meridianamericanus sp. nov. isolated from soil.</title>
        <authorList>
            <person name="Furlan J.P.R."/>
            <person name="Stehling E.G."/>
        </authorList>
    </citation>
    <scope>NUCLEOTIDE SEQUENCE</scope>
    <source>
        <strain evidence="1">BR102</strain>
    </source>
</reference>
<comment type="caution">
    <text evidence="1">The sequence shown here is derived from an EMBL/GenBank/DDBJ whole genome shotgun (WGS) entry which is preliminary data.</text>
</comment>
<organism evidence="1 2">
    <name type="scientific">Citrobacter meridianamericanus</name>
    <dbReference type="NCBI Taxonomy" id="2894201"/>
    <lineage>
        <taxon>Bacteria</taxon>
        <taxon>Pseudomonadati</taxon>
        <taxon>Pseudomonadota</taxon>
        <taxon>Gammaproteobacteria</taxon>
        <taxon>Enterobacterales</taxon>
        <taxon>Enterobacteriaceae</taxon>
        <taxon>Citrobacter</taxon>
    </lineage>
</organism>
<proteinExistence type="predicted"/>
<dbReference type="RefSeq" id="WP_252838204.1">
    <property type="nucleotide sequence ID" value="NZ_JAJJVQ010000003.1"/>
</dbReference>
<dbReference type="EMBL" id="JAJJVQ010000003">
    <property type="protein sequence ID" value="MCO5781601.1"/>
    <property type="molecule type" value="Genomic_DNA"/>
</dbReference>
<dbReference type="Pfam" id="PF13973">
    <property type="entry name" value="DUF4222"/>
    <property type="match status" value="1"/>
</dbReference>
<evidence type="ECO:0000313" key="1">
    <source>
        <dbReference type="EMBL" id="MCO5781601.1"/>
    </source>
</evidence>